<evidence type="ECO:0000259" key="7">
    <source>
        <dbReference type="Pfam" id="PF05199"/>
    </source>
</evidence>
<keyword evidence="8" id="KW-0934">Plastid</keyword>
<keyword evidence="3" id="KW-0285">Flavoprotein</keyword>
<evidence type="ECO:0000259" key="6">
    <source>
        <dbReference type="Pfam" id="PF00732"/>
    </source>
</evidence>
<dbReference type="SUPFAM" id="SSF51905">
    <property type="entry name" value="FAD/NAD(P)-binding domain"/>
    <property type="match status" value="1"/>
</dbReference>
<evidence type="ECO:0000256" key="4">
    <source>
        <dbReference type="ARBA" id="ARBA00022827"/>
    </source>
</evidence>
<comment type="similarity">
    <text evidence="2">Belongs to the GMC oxidoreductase family.</text>
</comment>
<name>A0A2H4ZQ78_9EUKA</name>
<gene>
    <name evidence="8" type="ORF">PLO_721</name>
</gene>
<dbReference type="InterPro" id="IPR036188">
    <property type="entry name" value="FAD/NAD-bd_sf"/>
</dbReference>
<sequence length="557" mass="61960">MVRVKTLEEPCMVSQNHFDAIVVGSGANGSVASMVLAQSGLNVLILEAGPDLCPHRAFSTEPLNTVRRLVNLNSNRSKIQAQHPGYWKTNPELFVDEQLNPYCTPIAKPFLWSRGRQVGGKSLTWGGITLRLSDFEFKAGLRDGYGPSWPISHKDLDKYYTYIETMLGIHGYRDGLPQLPDGNYQIPFPFTQGEKELKNSIYKNLGLPLIHSRGFCLRQSQAAGSWPRSTAQGGALGIALSTGKVRICSNSIVSHIELDSTRSKATGVVYVNRNSGNYHHVTADLVVLCASTIETVRILLNSSETQNHNGLIDPSGLLGHYLIDHISHSCFFNMEGNDFSKQSSELSGAGSTFIPNTVNLDISSNLSFLRGYGIWSAIQRFDPPSLLKRYPNKTAGFLIGHGEVLPQYHNKVSLTTLRDTWGIPIVQINCDWGENEHNMIEHMHQRMVNIVNSSNGVIQPLENLFKVPFLEPFFQQNTVFTNKTAPPGYYIHELGGARMSNKEEDGVVNSWGQVWRCTNLLVTDGACWPSAGWQSPTLTQMAITWRACKYAIHFHKK</sequence>
<feature type="domain" description="Glucose-methanol-choline oxidoreductase N-terminal" evidence="6">
    <location>
        <begin position="19"/>
        <end position="326"/>
    </location>
</feature>
<comment type="cofactor">
    <cofactor evidence="1">
        <name>FAD</name>
        <dbReference type="ChEBI" id="CHEBI:57692"/>
    </cofactor>
</comment>
<dbReference type="InterPro" id="IPR007867">
    <property type="entry name" value="GMC_OxRtase_C"/>
</dbReference>
<protein>
    <submittedName>
        <fullName evidence="8">Glucose-methanol-choline (GMC) oxidoreductase:NAD binding site</fullName>
    </submittedName>
</protein>
<dbReference type="Pfam" id="PF05199">
    <property type="entry name" value="GMC_oxred_C"/>
    <property type="match status" value="1"/>
</dbReference>
<dbReference type="Pfam" id="PF00732">
    <property type="entry name" value="GMC_oxred_N"/>
    <property type="match status" value="1"/>
</dbReference>
<keyword evidence="4" id="KW-0274">FAD</keyword>
<feature type="domain" description="Glucose-methanol-choline oxidoreductase C-terminal" evidence="7">
    <location>
        <begin position="406"/>
        <end position="543"/>
    </location>
</feature>
<dbReference type="Gene3D" id="3.50.50.60">
    <property type="entry name" value="FAD/NAD(P)-binding domain"/>
    <property type="match status" value="2"/>
</dbReference>
<keyword evidence="5" id="KW-0560">Oxidoreductase</keyword>
<dbReference type="AlphaFoldDB" id="A0A2H4ZQ78"/>
<dbReference type="PANTHER" id="PTHR42784">
    <property type="entry name" value="PYRANOSE 2-OXIDASE"/>
    <property type="match status" value="1"/>
</dbReference>
<proteinExistence type="inferred from homology"/>
<accession>A0A2H4ZQ78</accession>
<organism evidence="8">
    <name type="scientific">Paulinella longichromatophora</name>
    <dbReference type="NCBI Taxonomy" id="1708747"/>
    <lineage>
        <taxon>Eukaryota</taxon>
        <taxon>Sar</taxon>
        <taxon>Rhizaria</taxon>
        <taxon>Cercozoa</taxon>
        <taxon>Imbricatea</taxon>
        <taxon>Silicofilosea</taxon>
        <taxon>Euglyphida</taxon>
        <taxon>Paulinellidae</taxon>
        <taxon>Paulinella</taxon>
    </lineage>
</organism>
<dbReference type="PANTHER" id="PTHR42784:SF1">
    <property type="entry name" value="PYRANOSE 2-OXIDASE"/>
    <property type="match status" value="1"/>
</dbReference>
<evidence type="ECO:0000256" key="5">
    <source>
        <dbReference type="ARBA" id="ARBA00023002"/>
    </source>
</evidence>
<geneLocation type="plastid" evidence="8"/>
<dbReference type="InterPro" id="IPR051473">
    <property type="entry name" value="P2Ox-like"/>
</dbReference>
<evidence type="ECO:0000256" key="3">
    <source>
        <dbReference type="ARBA" id="ARBA00022630"/>
    </source>
</evidence>
<dbReference type="EMBL" id="MG264610">
    <property type="protein sequence ID" value="AUG32695.1"/>
    <property type="molecule type" value="Genomic_DNA"/>
</dbReference>
<evidence type="ECO:0000313" key="8">
    <source>
        <dbReference type="EMBL" id="AUG32695.1"/>
    </source>
</evidence>
<dbReference type="InterPro" id="IPR000172">
    <property type="entry name" value="GMC_OxRdtase_N"/>
</dbReference>
<evidence type="ECO:0000256" key="1">
    <source>
        <dbReference type="ARBA" id="ARBA00001974"/>
    </source>
</evidence>
<dbReference type="GO" id="GO:0016614">
    <property type="term" value="F:oxidoreductase activity, acting on CH-OH group of donors"/>
    <property type="evidence" value="ECO:0007669"/>
    <property type="project" value="InterPro"/>
</dbReference>
<evidence type="ECO:0000256" key="2">
    <source>
        <dbReference type="ARBA" id="ARBA00010790"/>
    </source>
</evidence>
<dbReference type="GO" id="GO:0050660">
    <property type="term" value="F:flavin adenine dinucleotide binding"/>
    <property type="evidence" value="ECO:0007669"/>
    <property type="project" value="InterPro"/>
</dbReference>
<dbReference type="SUPFAM" id="SSF54373">
    <property type="entry name" value="FAD-linked reductases, C-terminal domain"/>
    <property type="match status" value="1"/>
</dbReference>
<reference evidence="8" key="1">
    <citation type="submission" date="2017-10" db="EMBL/GenBank/DDBJ databases">
        <title>Paulinella longichromatophora chromatophore genome.</title>
        <authorList>
            <person name="Lhee D."/>
            <person name="Yoon H.S."/>
        </authorList>
    </citation>
    <scope>NUCLEOTIDE SEQUENCE</scope>
</reference>